<dbReference type="STRING" id="1121919.SAMN02745975_01547"/>
<evidence type="ECO:0000259" key="5">
    <source>
        <dbReference type="Pfam" id="PF04542"/>
    </source>
</evidence>
<dbReference type="InterPro" id="IPR013324">
    <property type="entry name" value="RNA_pol_sigma_r3/r4-like"/>
</dbReference>
<dbReference type="EMBL" id="FQZV01000017">
    <property type="protein sequence ID" value="SHJ21431.1"/>
    <property type="molecule type" value="Genomic_DNA"/>
</dbReference>
<dbReference type="GO" id="GO:0003677">
    <property type="term" value="F:DNA binding"/>
    <property type="evidence" value="ECO:0007669"/>
    <property type="project" value="InterPro"/>
</dbReference>
<evidence type="ECO:0000256" key="2">
    <source>
        <dbReference type="ARBA" id="ARBA00023015"/>
    </source>
</evidence>
<evidence type="ECO:0000259" key="6">
    <source>
        <dbReference type="Pfam" id="PF08281"/>
    </source>
</evidence>
<feature type="domain" description="RNA polymerase sigma-70 region 2" evidence="5">
    <location>
        <begin position="23"/>
        <end position="90"/>
    </location>
</feature>
<reference evidence="8" key="1">
    <citation type="submission" date="2016-11" db="EMBL/GenBank/DDBJ databases">
        <authorList>
            <person name="Varghese N."/>
            <person name="Submissions S."/>
        </authorList>
    </citation>
    <scope>NUCLEOTIDE SEQUENCE [LARGE SCALE GENOMIC DNA]</scope>
    <source>
        <strain evidence="8">DSM 17957</strain>
    </source>
</reference>
<evidence type="ECO:0000256" key="4">
    <source>
        <dbReference type="ARBA" id="ARBA00023163"/>
    </source>
</evidence>
<dbReference type="InterPro" id="IPR036388">
    <property type="entry name" value="WH-like_DNA-bd_sf"/>
</dbReference>
<organism evidence="7 8">
    <name type="scientific">Geosporobacter subterraneus DSM 17957</name>
    <dbReference type="NCBI Taxonomy" id="1121919"/>
    <lineage>
        <taxon>Bacteria</taxon>
        <taxon>Bacillati</taxon>
        <taxon>Bacillota</taxon>
        <taxon>Clostridia</taxon>
        <taxon>Peptostreptococcales</taxon>
        <taxon>Thermotaleaceae</taxon>
        <taxon>Geosporobacter</taxon>
    </lineage>
</organism>
<dbReference type="RefSeq" id="WP_242946243.1">
    <property type="nucleotide sequence ID" value="NZ_FQZV01000017.1"/>
</dbReference>
<keyword evidence="8" id="KW-1185">Reference proteome</keyword>
<dbReference type="CDD" id="cd06171">
    <property type="entry name" value="Sigma70_r4"/>
    <property type="match status" value="1"/>
</dbReference>
<keyword evidence="3" id="KW-0731">Sigma factor</keyword>
<keyword evidence="4" id="KW-0804">Transcription</keyword>
<keyword evidence="2" id="KW-0805">Transcription regulation</keyword>
<name>A0A1M6HH14_9FIRM</name>
<gene>
    <name evidence="7" type="ORF">SAMN02745975_01547</name>
</gene>
<evidence type="ECO:0000313" key="8">
    <source>
        <dbReference type="Proteomes" id="UP000184536"/>
    </source>
</evidence>
<dbReference type="Gene3D" id="1.10.10.10">
    <property type="entry name" value="Winged helix-like DNA-binding domain superfamily/Winged helix DNA-binding domain"/>
    <property type="match status" value="1"/>
</dbReference>
<dbReference type="Proteomes" id="UP000184536">
    <property type="component" value="Unassembled WGS sequence"/>
</dbReference>
<proteinExistence type="inferred from homology"/>
<dbReference type="PANTHER" id="PTHR43133:SF51">
    <property type="entry name" value="RNA POLYMERASE SIGMA FACTOR"/>
    <property type="match status" value="1"/>
</dbReference>
<evidence type="ECO:0000313" key="7">
    <source>
        <dbReference type="EMBL" id="SHJ21431.1"/>
    </source>
</evidence>
<dbReference type="InterPro" id="IPR014284">
    <property type="entry name" value="RNA_pol_sigma-70_dom"/>
</dbReference>
<dbReference type="InterPro" id="IPR013325">
    <property type="entry name" value="RNA_pol_sigma_r2"/>
</dbReference>
<dbReference type="InterPro" id="IPR039425">
    <property type="entry name" value="RNA_pol_sigma-70-like"/>
</dbReference>
<dbReference type="InterPro" id="IPR007627">
    <property type="entry name" value="RNA_pol_sigma70_r2"/>
</dbReference>
<evidence type="ECO:0000256" key="1">
    <source>
        <dbReference type="ARBA" id="ARBA00010641"/>
    </source>
</evidence>
<dbReference type="GO" id="GO:0016987">
    <property type="term" value="F:sigma factor activity"/>
    <property type="evidence" value="ECO:0007669"/>
    <property type="project" value="UniProtKB-KW"/>
</dbReference>
<dbReference type="InterPro" id="IPR013249">
    <property type="entry name" value="RNA_pol_sigma70_r4_t2"/>
</dbReference>
<dbReference type="Pfam" id="PF04542">
    <property type="entry name" value="Sigma70_r2"/>
    <property type="match status" value="1"/>
</dbReference>
<protein>
    <submittedName>
        <fullName evidence="7">RNA polymerase, sigma-24 subunit, RpoE</fullName>
    </submittedName>
</protein>
<accession>A0A1M6HH14</accession>
<evidence type="ECO:0000256" key="3">
    <source>
        <dbReference type="ARBA" id="ARBA00023082"/>
    </source>
</evidence>
<dbReference type="SUPFAM" id="SSF88946">
    <property type="entry name" value="Sigma2 domain of RNA polymerase sigma factors"/>
    <property type="match status" value="1"/>
</dbReference>
<dbReference type="NCBIfam" id="TIGR02937">
    <property type="entry name" value="sigma70-ECF"/>
    <property type="match status" value="1"/>
</dbReference>
<dbReference type="PANTHER" id="PTHR43133">
    <property type="entry name" value="RNA POLYMERASE ECF-TYPE SIGMA FACTO"/>
    <property type="match status" value="1"/>
</dbReference>
<dbReference type="Gene3D" id="1.10.1740.10">
    <property type="match status" value="1"/>
</dbReference>
<dbReference type="GO" id="GO:0006352">
    <property type="term" value="P:DNA-templated transcription initiation"/>
    <property type="evidence" value="ECO:0007669"/>
    <property type="project" value="InterPro"/>
</dbReference>
<dbReference type="SUPFAM" id="SSF88659">
    <property type="entry name" value="Sigma3 and sigma4 domains of RNA polymerase sigma factors"/>
    <property type="match status" value="1"/>
</dbReference>
<feature type="domain" description="RNA polymerase sigma factor 70 region 4 type 2" evidence="6">
    <location>
        <begin position="129"/>
        <end position="181"/>
    </location>
</feature>
<dbReference type="AlphaFoldDB" id="A0A1M6HH14"/>
<dbReference type="Pfam" id="PF08281">
    <property type="entry name" value="Sigma70_r4_2"/>
    <property type="match status" value="1"/>
</dbReference>
<comment type="similarity">
    <text evidence="1">Belongs to the sigma-70 factor family. ECF subfamily.</text>
</comment>
<sequence>MTDLERQLIEKSQQGDIESFELLIKEYQKLAFNIAYRMLGNTEDAADATQDAMIKVYKSINSFKGNSSFSTWLYRIVTNTCLDELRKRKKDKTLSYDRGIETEEGTLEREIPDTRNIPEEAVERKEQLQDLVEAINRLPEQHKTVIVLRDIKGFSYEQIAEILDCSQGTIKSRISRARMALKENMQKNTELYKNRYVKI</sequence>